<dbReference type="InterPro" id="IPR014001">
    <property type="entry name" value="Helicase_ATP-bd"/>
</dbReference>
<keyword evidence="8" id="KW-1185">Reference proteome</keyword>
<dbReference type="PROSITE" id="PS51192">
    <property type="entry name" value="HELICASE_ATP_BIND_1"/>
    <property type="match status" value="1"/>
</dbReference>
<dbReference type="AlphaFoldDB" id="A0A1M6V1C3"/>
<dbReference type="CDD" id="cd18011">
    <property type="entry name" value="DEXDc_RapA"/>
    <property type="match status" value="1"/>
</dbReference>
<evidence type="ECO:0000256" key="3">
    <source>
        <dbReference type="ARBA" id="ARBA00022806"/>
    </source>
</evidence>
<dbReference type="Pfam" id="PF00271">
    <property type="entry name" value="Helicase_C"/>
    <property type="match status" value="1"/>
</dbReference>
<dbReference type="Proteomes" id="UP000184275">
    <property type="component" value="Unassembled WGS sequence"/>
</dbReference>
<dbReference type="EMBL" id="FRAW01000016">
    <property type="protein sequence ID" value="SHK75292.1"/>
    <property type="molecule type" value="Genomic_DNA"/>
</dbReference>
<keyword evidence="2" id="KW-0378">Hydrolase</keyword>
<keyword evidence="4" id="KW-0067">ATP-binding</keyword>
<evidence type="ECO:0000256" key="4">
    <source>
        <dbReference type="ARBA" id="ARBA00022840"/>
    </source>
</evidence>
<dbReference type="PROSITE" id="PS51194">
    <property type="entry name" value="HELICASE_CTER"/>
    <property type="match status" value="1"/>
</dbReference>
<dbReference type="SMART" id="SM00490">
    <property type="entry name" value="HELICc"/>
    <property type="match status" value="1"/>
</dbReference>
<keyword evidence="3 7" id="KW-0347">Helicase</keyword>
<dbReference type="RefSeq" id="WP_073304555.1">
    <property type="nucleotide sequence ID" value="NZ_FRAW01000016.1"/>
</dbReference>
<protein>
    <submittedName>
        <fullName evidence="7">Superfamily II DNA or RNA helicase, SNF2 family</fullName>
    </submittedName>
</protein>
<sequence length="1037" mass="120824">MEYKFEIGNQVMDIYEGDRGFISDRKENGGSRSYKVFFSQTKQPWIKEDELKLVEDKGLLNRFADGEFCGVEELKRILSFVKIKGELTNIYYSMNNGSTEFFPHQFKPVLKFIESTSGRLLIADEVGLGKTIEAMYIWQELVARENSHRLLVICPSTLREKWKNDMYKFFSIDAKIVSAQELLNELKDADDKPGQKHFNLIVSLEGIRYKDKKEDGGKKSPQEKLNDFLEKRSGKDLSPILDMVVVDEAHNLRNSATANHKTVSLIRDNAKNVVLLSATPIQTEETNLYSILNILNPEVFFNKKTFECQLQEGQNYIKISNLLRSKASASDISAVLPAIKSGSMYQYDSSFIDNFEKNLDMILSDDHKRLDYFERFAQKVFYANYFTRTRKCDAFMEQPKRNPCQYSFKLNEYEKKLYEKVSKTLKFRSDYVDRFGAFQLITRQRQMASSLFAAFESWLGKSNSDDESEFDFDENDIDEKFNILTKEKLNISELMPLFDVKLDELEKNDSKYNKVLECIQNQFKEYPNSKIVLFSFYRNTIKYLTRRLNDDGIKCISMMGGVDSDKNQIMKDFREDATIRILLSTEVGSEGLDLQFCDTEINYDLPWNPMRLEQRIGRIDRIGQKAEKLNIINLACDDSIEDRVLLKLYDRIEIFKCSIGDIDEILGKTVNDIAYVLLDKELSDEEREKRADELIDTAYIKQNRQKELESKAANFQAFQDYIIQNVDEVKKTQRFVRSVDLMFYVKDYLTKEWQGCKIEEYQQLRDALLIRLSHDAARSFSNFLQKQGTTSQLRLDTQDVLCLFDSSQREIIRKKFFEIITYSHPLVKWITEERLKKPTSSYGCSSILFKCDKSTLPTSGKGMYAYFIQQWEAKGFKKKKELKYYLCHIETQEVVCPLLAEEILSKTFVSGKSNLRWQNALENENVNIDDAYDALDLLKNKADEEFGQFENDFEIGNKDFCEQQKMVLRDTAKRKIDQLRETIAQLRVDGNEKMATLNQAQLDAVEKRLDGRLSDVDLKMHARCQNDDICVGLLEIV</sequence>
<organism evidence="7 8">
    <name type="scientific">Fibrobacter intestinalis</name>
    <dbReference type="NCBI Taxonomy" id="28122"/>
    <lineage>
        <taxon>Bacteria</taxon>
        <taxon>Pseudomonadati</taxon>
        <taxon>Fibrobacterota</taxon>
        <taxon>Fibrobacteria</taxon>
        <taxon>Fibrobacterales</taxon>
        <taxon>Fibrobacteraceae</taxon>
        <taxon>Fibrobacter</taxon>
    </lineage>
</organism>
<keyword evidence="1" id="KW-0547">Nucleotide-binding</keyword>
<dbReference type="CDD" id="cd18793">
    <property type="entry name" value="SF2_C_SNF"/>
    <property type="match status" value="1"/>
</dbReference>
<dbReference type="SMART" id="SM00487">
    <property type="entry name" value="DEXDc"/>
    <property type="match status" value="1"/>
</dbReference>
<name>A0A1M6V1C3_9BACT</name>
<evidence type="ECO:0000259" key="6">
    <source>
        <dbReference type="PROSITE" id="PS51194"/>
    </source>
</evidence>
<dbReference type="Gene3D" id="3.40.50.300">
    <property type="entry name" value="P-loop containing nucleotide triphosphate hydrolases"/>
    <property type="match status" value="1"/>
</dbReference>
<evidence type="ECO:0000313" key="7">
    <source>
        <dbReference type="EMBL" id="SHK75292.1"/>
    </source>
</evidence>
<gene>
    <name evidence="7" type="ORF">SAMN05720469_11639</name>
</gene>
<dbReference type="InterPro" id="IPR001650">
    <property type="entry name" value="Helicase_C-like"/>
</dbReference>
<dbReference type="InterPro" id="IPR000330">
    <property type="entry name" value="SNF2_N"/>
</dbReference>
<feature type="domain" description="Helicase ATP-binding" evidence="5">
    <location>
        <begin position="111"/>
        <end position="298"/>
    </location>
</feature>
<evidence type="ECO:0000256" key="1">
    <source>
        <dbReference type="ARBA" id="ARBA00022741"/>
    </source>
</evidence>
<accession>A0A1M6V1C3</accession>
<reference evidence="8" key="1">
    <citation type="submission" date="2016-11" db="EMBL/GenBank/DDBJ databases">
        <authorList>
            <person name="Varghese N."/>
            <person name="Submissions S."/>
        </authorList>
    </citation>
    <scope>NUCLEOTIDE SEQUENCE [LARGE SCALE GENOMIC DNA]</scope>
    <source>
        <strain evidence="8">UWOS</strain>
    </source>
</reference>
<dbReference type="GO" id="GO:0004386">
    <property type="term" value="F:helicase activity"/>
    <property type="evidence" value="ECO:0007669"/>
    <property type="project" value="UniProtKB-KW"/>
</dbReference>
<dbReference type="PANTHER" id="PTHR45766">
    <property type="entry name" value="DNA ANNEALING HELICASE AND ENDONUCLEASE ZRANB3 FAMILY MEMBER"/>
    <property type="match status" value="1"/>
</dbReference>
<evidence type="ECO:0000313" key="8">
    <source>
        <dbReference type="Proteomes" id="UP000184275"/>
    </source>
</evidence>
<dbReference type="SUPFAM" id="SSF52540">
    <property type="entry name" value="P-loop containing nucleoside triphosphate hydrolases"/>
    <property type="match status" value="2"/>
</dbReference>
<dbReference type="GO" id="GO:0005524">
    <property type="term" value="F:ATP binding"/>
    <property type="evidence" value="ECO:0007669"/>
    <property type="project" value="UniProtKB-KW"/>
</dbReference>
<proteinExistence type="predicted"/>
<dbReference type="InterPro" id="IPR057342">
    <property type="entry name" value="DEXDc_RapA"/>
</dbReference>
<dbReference type="InterPro" id="IPR049730">
    <property type="entry name" value="SNF2/RAD54-like_C"/>
</dbReference>
<dbReference type="PANTHER" id="PTHR45766:SF6">
    <property type="entry name" value="SWI_SNF-RELATED MATRIX-ASSOCIATED ACTIN-DEPENDENT REGULATOR OF CHROMATIN SUBFAMILY A-LIKE PROTEIN 1"/>
    <property type="match status" value="1"/>
</dbReference>
<dbReference type="Pfam" id="PF00176">
    <property type="entry name" value="SNF2-rel_dom"/>
    <property type="match status" value="1"/>
</dbReference>
<dbReference type="Gene3D" id="3.40.50.10810">
    <property type="entry name" value="Tandem AAA-ATPase domain"/>
    <property type="match status" value="1"/>
</dbReference>
<dbReference type="InterPro" id="IPR038718">
    <property type="entry name" value="SNF2-like_sf"/>
</dbReference>
<evidence type="ECO:0000259" key="5">
    <source>
        <dbReference type="PROSITE" id="PS51192"/>
    </source>
</evidence>
<dbReference type="InterPro" id="IPR027417">
    <property type="entry name" value="P-loop_NTPase"/>
</dbReference>
<evidence type="ECO:0000256" key="2">
    <source>
        <dbReference type="ARBA" id="ARBA00022801"/>
    </source>
</evidence>
<feature type="domain" description="Helicase C-terminal" evidence="6">
    <location>
        <begin position="511"/>
        <end position="674"/>
    </location>
</feature>
<dbReference type="GO" id="GO:0016787">
    <property type="term" value="F:hydrolase activity"/>
    <property type="evidence" value="ECO:0007669"/>
    <property type="project" value="UniProtKB-KW"/>
</dbReference>